<evidence type="ECO:0000256" key="2">
    <source>
        <dbReference type="ARBA" id="ARBA00022723"/>
    </source>
</evidence>
<keyword evidence="2" id="KW-0479">Metal-binding</keyword>
<proteinExistence type="predicted"/>
<dbReference type="Pfam" id="PF10588">
    <property type="entry name" value="NADH-G_4Fe-4S_3"/>
    <property type="match status" value="1"/>
</dbReference>
<dbReference type="PROSITE" id="PS51839">
    <property type="entry name" value="4FE4S_HC3"/>
    <property type="match status" value="1"/>
</dbReference>
<protein>
    <recommendedName>
        <fullName evidence="9">Ferredoxin</fullName>
    </recommendedName>
</protein>
<name>X1IRM7_9ZZZZ</name>
<evidence type="ECO:0000256" key="3">
    <source>
        <dbReference type="ARBA" id="ARBA00022737"/>
    </source>
</evidence>
<dbReference type="PROSITE" id="PS00198">
    <property type="entry name" value="4FE4S_FER_1"/>
    <property type="match status" value="1"/>
</dbReference>
<evidence type="ECO:0000259" key="7">
    <source>
        <dbReference type="PROSITE" id="PS51839"/>
    </source>
</evidence>
<dbReference type="InterPro" id="IPR017900">
    <property type="entry name" value="4Fe4S_Fe_S_CS"/>
</dbReference>
<evidence type="ECO:0000256" key="4">
    <source>
        <dbReference type="ARBA" id="ARBA00023004"/>
    </source>
</evidence>
<feature type="domain" description="4Fe-4S ferredoxin-type" evidence="6">
    <location>
        <begin position="100"/>
        <end position="119"/>
    </location>
</feature>
<dbReference type="InterPro" id="IPR054351">
    <property type="entry name" value="NADH_UbQ_OxRdtase_ferredoxin"/>
</dbReference>
<keyword evidence="4" id="KW-0408">Iron</keyword>
<dbReference type="Pfam" id="PF22117">
    <property type="entry name" value="Fer4_Nqo3"/>
    <property type="match status" value="1"/>
</dbReference>
<dbReference type="InterPro" id="IPR017896">
    <property type="entry name" value="4Fe4S_Fe-S-bd"/>
</dbReference>
<keyword evidence="3" id="KW-0677">Repeat</keyword>
<dbReference type="FunFam" id="3.30.70.20:FF:000035">
    <property type="entry name" value="Iron hydrogenase 1"/>
    <property type="match status" value="1"/>
</dbReference>
<sequence>EPAASCRLCWVEVEGKSQPVTACTETVEPGMVVSTRGAAALRLARTALELLLASNVVDCAHCPASGSCELQKIAAHLKVKLKTRRFRKILRKLPVDSSSPEFIYDPNRCVLCGRCIWICRERLGIGALGFAHRGFKRVVTTFGDEPMAESGCRDCGECVASCPTGALTFKE</sequence>
<dbReference type="PROSITE" id="PS51379">
    <property type="entry name" value="4FE4S_FER_2"/>
    <property type="match status" value="2"/>
</dbReference>
<keyword evidence="1" id="KW-0004">4Fe-4S</keyword>
<dbReference type="Gene3D" id="3.30.70.20">
    <property type="match status" value="1"/>
</dbReference>
<dbReference type="GO" id="GO:0046872">
    <property type="term" value="F:metal ion binding"/>
    <property type="evidence" value="ECO:0007669"/>
    <property type="project" value="UniProtKB-KW"/>
</dbReference>
<dbReference type="GO" id="GO:0051539">
    <property type="term" value="F:4 iron, 4 sulfur cluster binding"/>
    <property type="evidence" value="ECO:0007669"/>
    <property type="project" value="UniProtKB-KW"/>
</dbReference>
<keyword evidence="5" id="KW-0411">Iron-sulfur</keyword>
<feature type="domain" description="4Fe-4S His(Cys)3-ligated-type" evidence="7">
    <location>
        <begin position="39"/>
        <end position="78"/>
    </location>
</feature>
<dbReference type="EMBL" id="BARU01041126">
    <property type="protein sequence ID" value="GAH85096.1"/>
    <property type="molecule type" value="Genomic_DNA"/>
</dbReference>
<evidence type="ECO:0000259" key="6">
    <source>
        <dbReference type="PROSITE" id="PS51379"/>
    </source>
</evidence>
<dbReference type="Pfam" id="PF13510">
    <property type="entry name" value="Fer2_4"/>
    <property type="match status" value="1"/>
</dbReference>
<evidence type="ECO:0000313" key="8">
    <source>
        <dbReference type="EMBL" id="GAH85096.1"/>
    </source>
</evidence>
<dbReference type="Gene3D" id="3.10.20.740">
    <property type="match status" value="1"/>
</dbReference>
<gene>
    <name evidence="8" type="ORF">S03H2_63459</name>
</gene>
<evidence type="ECO:0000256" key="5">
    <source>
        <dbReference type="ARBA" id="ARBA00023014"/>
    </source>
</evidence>
<feature type="domain" description="4Fe-4S ferredoxin-type" evidence="6">
    <location>
        <begin position="143"/>
        <end position="171"/>
    </location>
</feature>
<dbReference type="InterPro" id="IPR050157">
    <property type="entry name" value="PSI_iron-sulfur_center"/>
</dbReference>
<organism evidence="8">
    <name type="scientific">marine sediment metagenome</name>
    <dbReference type="NCBI Taxonomy" id="412755"/>
    <lineage>
        <taxon>unclassified sequences</taxon>
        <taxon>metagenomes</taxon>
        <taxon>ecological metagenomes</taxon>
    </lineage>
</organism>
<dbReference type="SUPFAM" id="SSF54862">
    <property type="entry name" value="4Fe-4S ferredoxins"/>
    <property type="match status" value="1"/>
</dbReference>
<dbReference type="PANTHER" id="PTHR24960">
    <property type="entry name" value="PHOTOSYSTEM I IRON-SULFUR CENTER-RELATED"/>
    <property type="match status" value="1"/>
</dbReference>
<dbReference type="AlphaFoldDB" id="X1IRM7"/>
<dbReference type="InterPro" id="IPR019574">
    <property type="entry name" value="NADH_UbQ_OxRdtase_Gsu_4Fe4S-bd"/>
</dbReference>
<reference evidence="8" key="1">
    <citation type="journal article" date="2014" name="Front. Microbiol.">
        <title>High frequency of phylogenetically diverse reductive dehalogenase-homologous genes in deep subseafloor sedimentary metagenomes.</title>
        <authorList>
            <person name="Kawai M."/>
            <person name="Futagami T."/>
            <person name="Toyoda A."/>
            <person name="Takaki Y."/>
            <person name="Nishi S."/>
            <person name="Hori S."/>
            <person name="Arai W."/>
            <person name="Tsubouchi T."/>
            <person name="Morono Y."/>
            <person name="Uchiyama I."/>
            <person name="Ito T."/>
            <person name="Fujiyama A."/>
            <person name="Inagaki F."/>
            <person name="Takami H."/>
        </authorList>
    </citation>
    <scope>NUCLEOTIDE SEQUENCE</scope>
    <source>
        <strain evidence="8">Expedition CK06-06</strain>
    </source>
</reference>
<accession>X1IRM7</accession>
<dbReference type="PANTHER" id="PTHR24960:SF84">
    <property type="entry name" value="HYDROGENASE SUBUNIT"/>
    <property type="match status" value="1"/>
</dbReference>
<comment type="caution">
    <text evidence="8">The sequence shown here is derived from an EMBL/GenBank/DDBJ whole genome shotgun (WGS) entry which is preliminary data.</text>
</comment>
<dbReference type="GO" id="GO:0016491">
    <property type="term" value="F:oxidoreductase activity"/>
    <property type="evidence" value="ECO:0007669"/>
    <property type="project" value="InterPro"/>
</dbReference>
<evidence type="ECO:0000256" key="1">
    <source>
        <dbReference type="ARBA" id="ARBA00022485"/>
    </source>
</evidence>
<feature type="non-terminal residue" evidence="8">
    <location>
        <position position="1"/>
    </location>
</feature>
<evidence type="ECO:0008006" key="9">
    <source>
        <dbReference type="Google" id="ProtNLM"/>
    </source>
</evidence>